<protein>
    <submittedName>
        <fullName evidence="1">Uncharacterized protein</fullName>
    </submittedName>
</protein>
<evidence type="ECO:0000313" key="1">
    <source>
        <dbReference type="EMBL" id="EEF14521.1"/>
    </source>
</evidence>
<sequence length="42" mass="4778">MTALLALLVKLSKRLPSAIKKLAWLNFALDLVCKFKLCLDKF</sequence>
<dbReference type="Proteomes" id="UP000003082">
    <property type="component" value="Unassembled WGS sequence"/>
</dbReference>
<evidence type="ECO:0000313" key="2">
    <source>
        <dbReference type="Proteomes" id="UP000003082"/>
    </source>
</evidence>
<proteinExistence type="predicted"/>
<dbReference type="AlphaFoldDB" id="B9D0Q4"/>
<comment type="caution">
    <text evidence="1">The sequence shown here is derived from an EMBL/GenBank/DDBJ whole genome shotgun (WGS) entry which is preliminary data.</text>
</comment>
<accession>B9D0Q4</accession>
<dbReference type="EMBL" id="ACFU01000006">
    <property type="protein sequence ID" value="EEF14521.1"/>
    <property type="molecule type" value="Genomic_DNA"/>
</dbReference>
<reference evidence="1 2" key="1">
    <citation type="submission" date="2008-08" db="EMBL/GenBank/DDBJ databases">
        <authorList>
            <person name="Madupu R."/>
            <person name="Durkin A.S."/>
            <person name="Torralba M."/>
            <person name="Methe B."/>
            <person name="Sutton G.G."/>
            <person name="Strausberg R.L."/>
            <person name="Nelson K.E."/>
        </authorList>
    </citation>
    <scope>NUCLEOTIDE SEQUENCE [LARGE SCALE GENOMIC DNA]</scope>
    <source>
        <strain evidence="1 2">RM3267</strain>
    </source>
</reference>
<name>B9D0Q4_CAMRE</name>
<organism evidence="1 2">
    <name type="scientific">Campylobacter rectus RM3267</name>
    <dbReference type="NCBI Taxonomy" id="553218"/>
    <lineage>
        <taxon>Bacteria</taxon>
        <taxon>Pseudomonadati</taxon>
        <taxon>Campylobacterota</taxon>
        <taxon>Epsilonproteobacteria</taxon>
        <taxon>Campylobacterales</taxon>
        <taxon>Campylobacteraceae</taxon>
        <taxon>Campylobacter</taxon>
    </lineage>
</organism>
<keyword evidence="2" id="KW-1185">Reference proteome</keyword>
<gene>
    <name evidence="1" type="ORF">CAMRE0001_1264</name>
</gene>